<feature type="domain" description="Tail sheath protein C-terminal" evidence="9">
    <location>
        <begin position="373"/>
        <end position="478"/>
    </location>
</feature>
<keyword evidence="11" id="KW-1185">Reference proteome</keyword>
<keyword evidence="5" id="KW-1229">Viral tail sheath protein</keyword>
<dbReference type="Gene3D" id="3.40.50.11780">
    <property type="match status" value="2"/>
</dbReference>
<dbReference type="Pfam" id="PF04984">
    <property type="entry name" value="Phage_sheath_1"/>
    <property type="match status" value="1"/>
</dbReference>
<keyword evidence="5" id="KW-0946">Virion</keyword>
<keyword evidence="6" id="KW-1171">Viral genome ejection through host cell envelope</keyword>
<comment type="similarity">
    <text evidence="1">Belongs to the myoviridae tail sheath protein family.</text>
</comment>
<organism evidence="10 11">
    <name type="scientific">Bacillus phage BCD7</name>
    <dbReference type="NCBI Taxonomy" id="1136534"/>
    <lineage>
        <taxon>Viruses</taxon>
        <taxon>Duplodnaviria</taxon>
        <taxon>Heunggongvirae</taxon>
        <taxon>Uroviricota</taxon>
        <taxon>Caudoviricetes</taxon>
        <taxon>Becedseptimavirus</taxon>
        <taxon>Becedseptimavirus BCD7</taxon>
    </lineage>
</organism>
<accession>J9PVC2</accession>
<sequence>MAELLHPGIYNVEVPTAPPVEGVATTTASFVGVTERGVIGKATLVTSWTQFVEKFGSYVKYSYLAYSVRGFFENGGTRAYITRVVKTTNGKPDATKSSVTLGAQDAPFLIFDALSEGSYGDKLSVEIANVDRALFDVIVLENGVVKEKTSGVSLLTIEDKLNSTSKFVKATVVDDEGVVEKGVFKLAGGKDGYVGITTADYIGDEAKGTGLYSLNNIDVNFVSIPGVTDTAVVKGLQDYVANRNDAYAIIETPFGRTPETALAFKREEANLSAKTAGVYYPWVKISDPIGVGKTPTKFVPPSGHIAGVFARTLAERGVWKAPAGLEAKLRGALEVEYSVNDAEHDLLNPAGINVIRAFSGEGIVIWGARNSDVNSDHKYIPDTVTMQYVRKSLTQSTRWAIFEPNDEKLFEKIQATGEEFLRGLWQAGGLRGTTEAEAFYFICNSETTTIEDIQNGRTFADWGIATQKPSEFLVYRQSLRK</sequence>
<keyword evidence="4" id="KW-1242">Viral contractile tail ejection system</keyword>
<feature type="domain" description="Tail sheath protein subtilisin-like" evidence="8">
    <location>
        <begin position="196"/>
        <end position="371"/>
    </location>
</feature>
<keyword evidence="2" id="KW-1162">Viral penetration into host cytoplasm</keyword>
<protein>
    <submittedName>
        <fullName evidence="10">Putative tail sheath protein</fullName>
    </submittedName>
</protein>
<dbReference type="GO" id="GO:0098027">
    <property type="term" value="C:virus tail, sheath"/>
    <property type="evidence" value="ECO:0007669"/>
    <property type="project" value="UniProtKB-KW"/>
</dbReference>
<dbReference type="Proteomes" id="UP000006298">
    <property type="component" value="Segment"/>
</dbReference>
<keyword evidence="7" id="KW-1160">Virus entry into host cell</keyword>
<dbReference type="Pfam" id="PF17482">
    <property type="entry name" value="Phage_sheath_1C"/>
    <property type="match status" value="1"/>
</dbReference>
<dbReference type="RefSeq" id="YP_007005944.1">
    <property type="nucleotide sequence ID" value="NC_019515.1"/>
</dbReference>
<proteinExistence type="inferred from homology"/>
<dbReference type="GO" id="GO:0099000">
    <property type="term" value="P:symbiont genome ejection through host cell envelope, contractile tail mechanism"/>
    <property type="evidence" value="ECO:0007669"/>
    <property type="project" value="UniProtKB-KW"/>
</dbReference>
<evidence type="ECO:0000313" key="10">
    <source>
        <dbReference type="EMBL" id="AEZ50540.1"/>
    </source>
</evidence>
<keyword evidence="3" id="KW-1227">Viral tail protein</keyword>
<evidence type="ECO:0000256" key="7">
    <source>
        <dbReference type="ARBA" id="ARBA00023296"/>
    </source>
</evidence>
<dbReference type="GeneID" id="14011612"/>
<evidence type="ECO:0000259" key="8">
    <source>
        <dbReference type="Pfam" id="PF04984"/>
    </source>
</evidence>
<dbReference type="KEGG" id="vg:14011612"/>
<evidence type="ECO:0000256" key="6">
    <source>
        <dbReference type="ARBA" id="ARBA00023009"/>
    </source>
</evidence>
<dbReference type="InterPro" id="IPR020287">
    <property type="entry name" value="Tail_sheath_C"/>
</dbReference>
<dbReference type="InterPro" id="IPR035089">
    <property type="entry name" value="Phage_sheath_subtilisin"/>
</dbReference>
<name>J9PVC2_9CAUD</name>
<dbReference type="OrthoDB" id="2630at10239"/>
<dbReference type="PANTHER" id="PTHR35861">
    <property type="match status" value="1"/>
</dbReference>
<evidence type="ECO:0000256" key="4">
    <source>
        <dbReference type="ARBA" id="ARBA00022766"/>
    </source>
</evidence>
<evidence type="ECO:0000256" key="5">
    <source>
        <dbReference type="ARBA" id="ARBA00023003"/>
    </source>
</evidence>
<dbReference type="EMBL" id="JN712910">
    <property type="protein sequence ID" value="AEZ50540.1"/>
    <property type="molecule type" value="Genomic_DNA"/>
</dbReference>
<evidence type="ECO:0000256" key="2">
    <source>
        <dbReference type="ARBA" id="ARBA00022595"/>
    </source>
</evidence>
<dbReference type="InterPro" id="IPR052042">
    <property type="entry name" value="Tail_sheath_structural"/>
</dbReference>
<evidence type="ECO:0000256" key="3">
    <source>
        <dbReference type="ARBA" id="ARBA00022732"/>
    </source>
</evidence>
<reference evidence="10 11" key="1">
    <citation type="submission" date="2011-09" db="EMBL/GenBank/DDBJ databases">
        <title>Complete Genome Sequence of Bacillus cereus Bacteriophage BCD7.</title>
        <authorList>
            <person name="Lee J.-H."/>
            <person name="Shin H."/>
            <person name="Son B."/>
            <person name="Ryu S."/>
        </authorList>
    </citation>
    <scope>NUCLEOTIDE SEQUENCE [LARGE SCALE GENOMIC DNA]</scope>
</reference>
<evidence type="ECO:0000313" key="11">
    <source>
        <dbReference type="Proteomes" id="UP000006298"/>
    </source>
</evidence>
<dbReference type="PANTHER" id="PTHR35861:SF1">
    <property type="entry name" value="PHAGE TAIL SHEATH PROTEIN"/>
    <property type="match status" value="1"/>
</dbReference>
<evidence type="ECO:0000256" key="1">
    <source>
        <dbReference type="ARBA" id="ARBA00008005"/>
    </source>
</evidence>
<evidence type="ECO:0000259" key="9">
    <source>
        <dbReference type="Pfam" id="PF17482"/>
    </source>
</evidence>
<gene>
    <name evidence="10" type="ORF">BCD7_0093</name>
</gene>